<accession>A0A9Q0GRC4</accession>
<keyword evidence="7 10" id="KW-1133">Transmembrane helix</keyword>
<dbReference type="PANTHER" id="PTHR28650:SF1">
    <property type="entry name" value="PHOSPHATIDYLINOSITOL-GLYCAN BIOSYNTHESIS CLASS X PROTEIN"/>
    <property type="match status" value="1"/>
</dbReference>
<comment type="similarity">
    <text evidence="3">Belongs to the PIGX family.</text>
</comment>
<evidence type="ECO:0000256" key="6">
    <source>
        <dbReference type="ARBA" id="ARBA00022824"/>
    </source>
</evidence>
<dbReference type="InterPro" id="IPR013233">
    <property type="entry name" value="PIG-X/PBN1"/>
</dbReference>
<comment type="subcellular location">
    <subcellularLocation>
        <location evidence="1">Endoplasmic reticulum membrane</location>
        <topology evidence="1">Single-pass membrane protein</topology>
    </subcellularLocation>
</comment>
<name>A0A9Q0GRC4_9MAGN</name>
<evidence type="ECO:0000256" key="5">
    <source>
        <dbReference type="ARBA" id="ARBA00022692"/>
    </source>
</evidence>
<keyword evidence="12" id="KW-1185">Reference proteome</keyword>
<gene>
    <name evidence="11" type="ORF">NE237_027887</name>
</gene>
<evidence type="ECO:0000256" key="3">
    <source>
        <dbReference type="ARBA" id="ARBA00010345"/>
    </source>
</evidence>
<reference evidence="11" key="1">
    <citation type="journal article" date="2023" name="Plant J.">
        <title>The genome of the king protea, Protea cynaroides.</title>
        <authorList>
            <person name="Chang J."/>
            <person name="Duong T.A."/>
            <person name="Schoeman C."/>
            <person name="Ma X."/>
            <person name="Roodt D."/>
            <person name="Barker N."/>
            <person name="Li Z."/>
            <person name="Van de Peer Y."/>
            <person name="Mizrachi E."/>
        </authorList>
    </citation>
    <scope>NUCLEOTIDE SEQUENCE</scope>
    <source>
        <tissue evidence="11">Young leaves</tissue>
    </source>
</reference>
<evidence type="ECO:0000256" key="8">
    <source>
        <dbReference type="ARBA" id="ARBA00023136"/>
    </source>
</evidence>
<evidence type="ECO:0000256" key="10">
    <source>
        <dbReference type="SAM" id="Phobius"/>
    </source>
</evidence>
<evidence type="ECO:0000256" key="9">
    <source>
        <dbReference type="ARBA" id="ARBA00023180"/>
    </source>
</evidence>
<evidence type="ECO:0000256" key="2">
    <source>
        <dbReference type="ARBA" id="ARBA00004687"/>
    </source>
</evidence>
<keyword evidence="9" id="KW-0325">Glycoprotein</keyword>
<dbReference type="OrthoDB" id="5546453at2759"/>
<comment type="pathway">
    <text evidence="2">Glycolipid biosynthesis; glycosylphosphatidylinositol-anchor biosynthesis.</text>
</comment>
<dbReference type="GO" id="GO:0006506">
    <property type="term" value="P:GPI anchor biosynthetic process"/>
    <property type="evidence" value="ECO:0007669"/>
    <property type="project" value="UniProtKB-KW"/>
</dbReference>
<protein>
    <recommendedName>
        <fullName evidence="13">Phosphatidylinositol-glycan biosynthesis class X protein</fullName>
    </recommendedName>
</protein>
<dbReference type="Pfam" id="PF08320">
    <property type="entry name" value="PIG-X"/>
    <property type="match status" value="1"/>
</dbReference>
<proteinExistence type="inferred from homology"/>
<dbReference type="Proteomes" id="UP001141806">
    <property type="component" value="Unassembled WGS sequence"/>
</dbReference>
<comment type="caution">
    <text evidence="11">The sequence shown here is derived from an EMBL/GenBank/DDBJ whole genome shotgun (WGS) entry which is preliminary data.</text>
</comment>
<sequence length="350" mass="38884">MFIVKLVFRWQGLLIQEAMEAVLLRFSGTPWRINSLFKLICLMLLIQSAMLLPGFGASDHGFPFPSEVGRDNLNVGYKSDQTTSSLPYSRRFLMESYFETHDSLLDADFQDFLAHELPLASCKVLPLVHSSMFTTSMLQCLLIGEGSHRHLTSSIKINFQPGAISDLPSHSCDAIIVEKLPSGVFADPFELQHLVERGVFMDAAVFGDTNLESPSALSNESVVEIHMNIGHNMLSTHQEQMEVKIGLPLHARYPPLDGSGYSTIQIDLPDLFIRCSIKEKLQHQNCLWMSMNEGSGFSSSIVWKIPSGNSEHAKFVSAITFISALFSSLLIVVTSIYSSLIGKSKNLKHS</sequence>
<keyword evidence="5 10" id="KW-0812">Transmembrane</keyword>
<evidence type="ECO:0000256" key="4">
    <source>
        <dbReference type="ARBA" id="ARBA00022502"/>
    </source>
</evidence>
<keyword evidence="6" id="KW-0256">Endoplasmic reticulum</keyword>
<keyword evidence="8 10" id="KW-0472">Membrane</keyword>
<evidence type="ECO:0008006" key="13">
    <source>
        <dbReference type="Google" id="ProtNLM"/>
    </source>
</evidence>
<dbReference type="SMART" id="SM00780">
    <property type="entry name" value="PIG-X"/>
    <property type="match status" value="1"/>
</dbReference>
<evidence type="ECO:0000256" key="7">
    <source>
        <dbReference type="ARBA" id="ARBA00022989"/>
    </source>
</evidence>
<evidence type="ECO:0000256" key="1">
    <source>
        <dbReference type="ARBA" id="ARBA00004389"/>
    </source>
</evidence>
<dbReference type="AlphaFoldDB" id="A0A9Q0GRC4"/>
<dbReference type="InterPro" id="IPR040039">
    <property type="entry name" value="PIGX"/>
</dbReference>
<organism evidence="11 12">
    <name type="scientific">Protea cynaroides</name>
    <dbReference type="NCBI Taxonomy" id="273540"/>
    <lineage>
        <taxon>Eukaryota</taxon>
        <taxon>Viridiplantae</taxon>
        <taxon>Streptophyta</taxon>
        <taxon>Embryophyta</taxon>
        <taxon>Tracheophyta</taxon>
        <taxon>Spermatophyta</taxon>
        <taxon>Magnoliopsida</taxon>
        <taxon>Proteales</taxon>
        <taxon>Proteaceae</taxon>
        <taxon>Protea</taxon>
    </lineage>
</organism>
<dbReference type="EMBL" id="JAMYWD010000012">
    <property type="protein sequence ID" value="KAJ4951055.1"/>
    <property type="molecule type" value="Genomic_DNA"/>
</dbReference>
<evidence type="ECO:0000313" key="11">
    <source>
        <dbReference type="EMBL" id="KAJ4951055.1"/>
    </source>
</evidence>
<feature type="transmembrane region" description="Helical" evidence="10">
    <location>
        <begin position="315"/>
        <end position="340"/>
    </location>
</feature>
<evidence type="ECO:0000313" key="12">
    <source>
        <dbReference type="Proteomes" id="UP001141806"/>
    </source>
</evidence>
<keyword evidence="4" id="KW-0337">GPI-anchor biosynthesis</keyword>
<dbReference type="GO" id="GO:0005789">
    <property type="term" value="C:endoplasmic reticulum membrane"/>
    <property type="evidence" value="ECO:0007669"/>
    <property type="project" value="UniProtKB-SubCell"/>
</dbReference>
<dbReference type="PANTHER" id="PTHR28650">
    <property type="entry name" value="PHOSPHATIDYLINOSITOL-GLYCAN BIOSYNTHESIS CLASS X PROTEIN"/>
    <property type="match status" value="1"/>
</dbReference>